<dbReference type="AlphaFoldDB" id="A0A9D1ACJ8"/>
<comment type="caution">
    <text evidence="10">The sequence shown here is derived from an EMBL/GenBank/DDBJ whole genome shotgun (WGS) entry which is preliminary data.</text>
</comment>
<dbReference type="SUPFAM" id="SSF52540">
    <property type="entry name" value="P-loop containing nucleoside triphosphate hydrolases"/>
    <property type="match status" value="2"/>
</dbReference>
<evidence type="ECO:0000256" key="1">
    <source>
        <dbReference type="ARBA" id="ARBA00004202"/>
    </source>
</evidence>
<keyword evidence="6 10" id="KW-0067">ATP-binding</keyword>
<keyword evidence="7" id="KW-1278">Translocase</keyword>
<dbReference type="CDD" id="cd03216">
    <property type="entry name" value="ABC_Carb_Monos_I"/>
    <property type="match status" value="1"/>
</dbReference>
<feature type="domain" description="ABC transporter" evidence="9">
    <location>
        <begin position="10"/>
        <end position="245"/>
    </location>
</feature>
<dbReference type="Pfam" id="PF00005">
    <property type="entry name" value="ABC_tran"/>
    <property type="match status" value="2"/>
</dbReference>
<dbReference type="PROSITE" id="PS50893">
    <property type="entry name" value="ABC_TRANSPORTER_2"/>
    <property type="match status" value="2"/>
</dbReference>
<evidence type="ECO:0000256" key="3">
    <source>
        <dbReference type="ARBA" id="ARBA00022475"/>
    </source>
</evidence>
<keyword evidence="5" id="KW-0547">Nucleotide-binding</keyword>
<dbReference type="Proteomes" id="UP000886757">
    <property type="component" value="Unassembled WGS sequence"/>
</dbReference>
<evidence type="ECO:0000313" key="11">
    <source>
        <dbReference type="Proteomes" id="UP000886757"/>
    </source>
</evidence>
<evidence type="ECO:0000256" key="6">
    <source>
        <dbReference type="ARBA" id="ARBA00022840"/>
    </source>
</evidence>
<dbReference type="InterPro" id="IPR027417">
    <property type="entry name" value="P-loop_NTPase"/>
</dbReference>
<dbReference type="GO" id="GO:0005524">
    <property type="term" value="F:ATP binding"/>
    <property type="evidence" value="ECO:0007669"/>
    <property type="project" value="UniProtKB-KW"/>
</dbReference>
<dbReference type="InterPro" id="IPR003439">
    <property type="entry name" value="ABC_transporter-like_ATP-bd"/>
</dbReference>
<evidence type="ECO:0000256" key="8">
    <source>
        <dbReference type="ARBA" id="ARBA00023136"/>
    </source>
</evidence>
<comment type="subcellular location">
    <subcellularLocation>
        <location evidence="1">Cell membrane</location>
        <topology evidence="1">Peripheral membrane protein</topology>
    </subcellularLocation>
</comment>
<dbReference type="PANTHER" id="PTHR43790">
    <property type="entry name" value="CARBOHYDRATE TRANSPORT ATP-BINDING PROTEIN MG119-RELATED"/>
    <property type="match status" value="1"/>
</dbReference>
<accession>A0A9D1ACJ8</accession>
<evidence type="ECO:0000256" key="4">
    <source>
        <dbReference type="ARBA" id="ARBA00022737"/>
    </source>
</evidence>
<proteinExistence type="predicted"/>
<keyword evidence="4" id="KW-0677">Repeat</keyword>
<dbReference type="SMART" id="SM00382">
    <property type="entry name" value="AAA"/>
    <property type="match status" value="2"/>
</dbReference>
<reference evidence="10" key="1">
    <citation type="submission" date="2020-10" db="EMBL/GenBank/DDBJ databases">
        <authorList>
            <person name="Gilroy R."/>
        </authorList>
    </citation>
    <scope>NUCLEOTIDE SEQUENCE</scope>
    <source>
        <strain evidence="10">ChiSjej4B22-8148</strain>
    </source>
</reference>
<evidence type="ECO:0000259" key="9">
    <source>
        <dbReference type="PROSITE" id="PS50893"/>
    </source>
</evidence>
<evidence type="ECO:0000256" key="5">
    <source>
        <dbReference type="ARBA" id="ARBA00022741"/>
    </source>
</evidence>
<dbReference type="GO" id="GO:0016887">
    <property type="term" value="F:ATP hydrolysis activity"/>
    <property type="evidence" value="ECO:0007669"/>
    <property type="project" value="InterPro"/>
</dbReference>
<evidence type="ECO:0000313" key="10">
    <source>
        <dbReference type="EMBL" id="HIR13626.1"/>
    </source>
</evidence>
<dbReference type="FunFam" id="3.40.50.300:FF:000127">
    <property type="entry name" value="Ribose import ATP-binding protein RbsA"/>
    <property type="match status" value="1"/>
</dbReference>
<evidence type="ECO:0000256" key="2">
    <source>
        <dbReference type="ARBA" id="ARBA00022448"/>
    </source>
</evidence>
<dbReference type="PANTHER" id="PTHR43790:SF9">
    <property type="entry name" value="GALACTOFURANOSE TRANSPORTER ATP-BINDING PROTEIN YTFR"/>
    <property type="match status" value="1"/>
</dbReference>
<dbReference type="InterPro" id="IPR050107">
    <property type="entry name" value="ABC_carbohydrate_import_ATPase"/>
</dbReference>
<dbReference type="InterPro" id="IPR017871">
    <property type="entry name" value="ABC_transporter-like_CS"/>
</dbReference>
<name>A0A9D1ACJ8_9FIRM</name>
<dbReference type="Gene3D" id="3.40.50.300">
    <property type="entry name" value="P-loop containing nucleotide triphosphate hydrolases"/>
    <property type="match status" value="2"/>
</dbReference>
<dbReference type="CDD" id="cd03215">
    <property type="entry name" value="ABC_Carb_Monos_II"/>
    <property type="match status" value="1"/>
</dbReference>
<dbReference type="GO" id="GO:0005886">
    <property type="term" value="C:plasma membrane"/>
    <property type="evidence" value="ECO:0007669"/>
    <property type="project" value="UniProtKB-SubCell"/>
</dbReference>
<organism evidence="10 11">
    <name type="scientific">Candidatus Choladousia intestinavium</name>
    <dbReference type="NCBI Taxonomy" id="2840727"/>
    <lineage>
        <taxon>Bacteria</taxon>
        <taxon>Bacillati</taxon>
        <taxon>Bacillota</taxon>
        <taxon>Clostridia</taxon>
        <taxon>Lachnospirales</taxon>
        <taxon>Lachnospiraceae</taxon>
        <taxon>Lachnospiraceae incertae sedis</taxon>
        <taxon>Candidatus Choladousia</taxon>
    </lineage>
</organism>
<dbReference type="EMBL" id="DVGK01000078">
    <property type="protein sequence ID" value="HIR13626.1"/>
    <property type="molecule type" value="Genomic_DNA"/>
</dbReference>
<feature type="domain" description="ABC transporter" evidence="9">
    <location>
        <begin position="258"/>
        <end position="500"/>
    </location>
</feature>
<reference evidence="10" key="2">
    <citation type="journal article" date="2021" name="PeerJ">
        <title>Extensive microbial diversity within the chicken gut microbiome revealed by metagenomics and culture.</title>
        <authorList>
            <person name="Gilroy R."/>
            <person name="Ravi A."/>
            <person name="Getino M."/>
            <person name="Pursley I."/>
            <person name="Horton D.L."/>
            <person name="Alikhan N.F."/>
            <person name="Baker D."/>
            <person name="Gharbi K."/>
            <person name="Hall N."/>
            <person name="Watson M."/>
            <person name="Adriaenssens E.M."/>
            <person name="Foster-Nyarko E."/>
            <person name="Jarju S."/>
            <person name="Secka A."/>
            <person name="Antonio M."/>
            <person name="Oren A."/>
            <person name="Chaudhuri R.R."/>
            <person name="La Ragione R."/>
            <person name="Hildebrand F."/>
            <person name="Pallen M.J."/>
        </authorList>
    </citation>
    <scope>NUCLEOTIDE SEQUENCE</scope>
    <source>
        <strain evidence="10">ChiSjej4B22-8148</strain>
    </source>
</reference>
<evidence type="ECO:0000256" key="7">
    <source>
        <dbReference type="ARBA" id="ARBA00022967"/>
    </source>
</evidence>
<sequence>MSNRSEDNILELRHISKYYPGVTALNDVSLSVRRGEIHALVGENGAGKSTLIKTCSGAIEPSKGEIVINGKSFSKMTPKVSEANGIGVIYQEFNLVGDLSVAENIFLGRAIRKGIIVDQKAMERESKKILDSLHININPKALVKTLTVGYQQMVEIAKAISQDAQLLIMDEPSAPLTNAEVESMFAVVDLLKSKGISIIYISHRLEEIFRLSDRITVLRDGQYVTTLNTNETNEDELVKYMVGRQLTEIYPERDPKCIKDEVVFEAKNVSGNGDKNISFKIHKGEVVGFGGLVGAGRTEFAELMFGVKPKTAGQFFFKGKEINPKSAHEAIEIGIGLVPEDRKAKGALLGLTIRENINMPVYHHDSKMTVINNKTERENAQRYREEISIKTPSIEQLVKNLSGGNQQKVILAKWLAADSDLLIFDEPTRGIDVGAKQEIYTLINTLVEGGKSVMMISSEMQELMGMSDRIIVLAEGHMTGELKREEFDQERIMKMASKESED</sequence>
<keyword evidence="3" id="KW-1003">Cell membrane</keyword>
<gene>
    <name evidence="10" type="ORF">IAB31_06855</name>
</gene>
<keyword evidence="8" id="KW-0472">Membrane</keyword>
<keyword evidence="2" id="KW-0813">Transport</keyword>
<protein>
    <submittedName>
        <fullName evidence="10">Sugar ABC transporter ATP-binding protein</fullName>
    </submittedName>
</protein>
<dbReference type="InterPro" id="IPR003593">
    <property type="entry name" value="AAA+_ATPase"/>
</dbReference>
<dbReference type="PROSITE" id="PS00211">
    <property type="entry name" value="ABC_TRANSPORTER_1"/>
    <property type="match status" value="1"/>
</dbReference>